<evidence type="ECO:0000256" key="14">
    <source>
        <dbReference type="RuleBase" id="RU000405"/>
    </source>
</evidence>
<keyword evidence="8" id="KW-0067">ATP-binding</keyword>
<dbReference type="eggNOG" id="KOG3618">
    <property type="taxonomic scope" value="Eukaryota"/>
</dbReference>
<dbReference type="GO" id="GO:0004016">
    <property type="term" value="F:adenylate cyclase activity"/>
    <property type="evidence" value="ECO:0000318"/>
    <property type="project" value="GO_Central"/>
</dbReference>
<keyword evidence="12 16" id="KW-0472">Membrane</keyword>
<gene>
    <name evidence="18" type="ORF">DAPPUDRAFT_302912</name>
</gene>
<keyword evidence="19" id="KW-1185">Reference proteome</keyword>
<keyword evidence="13 14" id="KW-0456">Lyase</keyword>
<dbReference type="EMBL" id="GL732712">
    <property type="protein sequence ID" value="EFX66212.1"/>
    <property type="molecule type" value="Genomic_DNA"/>
</dbReference>
<feature type="transmembrane region" description="Helical" evidence="16">
    <location>
        <begin position="832"/>
        <end position="849"/>
    </location>
</feature>
<comment type="catalytic activity">
    <reaction evidence="1">
        <text>ATP = 3',5'-cyclic AMP + diphosphate</text>
        <dbReference type="Rhea" id="RHEA:15389"/>
        <dbReference type="ChEBI" id="CHEBI:30616"/>
        <dbReference type="ChEBI" id="CHEBI:33019"/>
        <dbReference type="ChEBI" id="CHEBI:58165"/>
        <dbReference type="EC" id="4.6.1.1"/>
    </reaction>
</comment>
<comment type="similarity">
    <text evidence="14">Belongs to the adenylyl cyclase class-4/guanylyl cyclase family.</text>
</comment>
<evidence type="ECO:0000313" key="18">
    <source>
        <dbReference type="EMBL" id="EFX66212.1"/>
    </source>
</evidence>
<dbReference type="GO" id="GO:0046872">
    <property type="term" value="F:metal ion binding"/>
    <property type="evidence" value="ECO:0007669"/>
    <property type="project" value="UniProtKB-KW"/>
</dbReference>
<dbReference type="InterPro" id="IPR001054">
    <property type="entry name" value="A/G_cyclase"/>
</dbReference>
<dbReference type="PROSITE" id="PS50125">
    <property type="entry name" value="GUANYLATE_CYCLASE_2"/>
    <property type="match status" value="2"/>
</dbReference>
<evidence type="ECO:0000256" key="1">
    <source>
        <dbReference type="ARBA" id="ARBA00001593"/>
    </source>
</evidence>
<dbReference type="GO" id="GO:0005886">
    <property type="term" value="C:plasma membrane"/>
    <property type="evidence" value="ECO:0000318"/>
    <property type="project" value="GO_Central"/>
</dbReference>
<evidence type="ECO:0000256" key="16">
    <source>
        <dbReference type="SAM" id="Phobius"/>
    </source>
</evidence>
<dbReference type="PhylomeDB" id="E9HPX1"/>
<dbReference type="PANTHER" id="PTHR45627:SF8">
    <property type="entry name" value="ADENYLATE CYCLASE TYPE 9"/>
    <property type="match status" value="1"/>
</dbReference>
<dbReference type="GO" id="GO:0007189">
    <property type="term" value="P:adenylate cyclase-activating G protein-coupled receptor signaling pathway"/>
    <property type="evidence" value="ECO:0000318"/>
    <property type="project" value="GO_Central"/>
</dbReference>
<keyword evidence="9" id="KW-0460">Magnesium</keyword>
<feature type="domain" description="Guanylate cyclase" evidence="17">
    <location>
        <begin position="315"/>
        <end position="442"/>
    </location>
</feature>
<feature type="domain" description="Guanylate cyclase" evidence="17">
    <location>
        <begin position="963"/>
        <end position="1108"/>
    </location>
</feature>
<evidence type="ECO:0000256" key="5">
    <source>
        <dbReference type="ARBA" id="ARBA00022692"/>
    </source>
</evidence>
<keyword evidence="11" id="KW-0115">cAMP biosynthesis</keyword>
<dbReference type="InterPro" id="IPR018297">
    <property type="entry name" value="A/G_cyclase_CS"/>
</dbReference>
<dbReference type="Gene3D" id="3.30.70.1230">
    <property type="entry name" value="Nucleotide cyclase"/>
    <property type="match status" value="2"/>
</dbReference>
<feature type="transmembrane region" description="Helical" evidence="16">
    <location>
        <begin position="700"/>
        <end position="722"/>
    </location>
</feature>
<dbReference type="FunFam" id="3.30.70.1230:FF:000008">
    <property type="entry name" value="Adenylate cyclase type 9"/>
    <property type="match status" value="1"/>
</dbReference>
<evidence type="ECO:0000256" key="13">
    <source>
        <dbReference type="ARBA" id="ARBA00023239"/>
    </source>
</evidence>
<dbReference type="EC" id="4.6.1.1" evidence="4"/>
<name>E9HPX1_DAPPU</name>
<evidence type="ECO:0000256" key="4">
    <source>
        <dbReference type="ARBA" id="ARBA00012201"/>
    </source>
</evidence>
<dbReference type="CDD" id="cd07302">
    <property type="entry name" value="CHD"/>
    <property type="match status" value="2"/>
</dbReference>
<feature type="region of interest" description="Disordered" evidence="15">
    <location>
        <begin position="271"/>
        <end position="292"/>
    </location>
</feature>
<dbReference type="OMA" id="FTAMPPG"/>
<feature type="region of interest" description="Disordered" evidence="15">
    <location>
        <begin position="562"/>
        <end position="587"/>
    </location>
</feature>
<dbReference type="HOGENOM" id="CLU_001072_12_0_1"/>
<dbReference type="InParanoid" id="E9HPX1"/>
<organism evidence="18 19">
    <name type="scientific">Daphnia pulex</name>
    <name type="common">Water flea</name>
    <dbReference type="NCBI Taxonomy" id="6669"/>
    <lineage>
        <taxon>Eukaryota</taxon>
        <taxon>Metazoa</taxon>
        <taxon>Ecdysozoa</taxon>
        <taxon>Arthropoda</taxon>
        <taxon>Crustacea</taxon>
        <taxon>Branchiopoda</taxon>
        <taxon>Diplostraca</taxon>
        <taxon>Cladocera</taxon>
        <taxon>Anomopoda</taxon>
        <taxon>Daphniidae</taxon>
        <taxon>Daphnia</taxon>
    </lineage>
</organism>
<feature type="transmembrane region" description="Helical" evidence="16">
    <location>
        <begin position="112"/>
        <end position="131"/>
    </location>
</feature>
<dbReference type="GO" id="GO:0005524">
    <property type="term" value="F:ATP binding"/>
    <property type="evidence" value="ECO:0007669"/>
    <property type="project" value="UniProtKB-KW"/>
</dbReference>
<feature type="transmembrane region" description="Helical" evidence="16">
    <location>
        <begin position="771"/>
        <end position="791"/>
    </location>
</feature>
<feature type="transmembrane region" description="Helical" evidence="16">
    <location>
        <begin position="167"/>
        <end position="189"/>
    </location>
</feature>
<feature type="transmembrane region" description="Helical" evidence="16">
    <location>
        <begin position="195"/>
        <end position="217"/>
    </location>
</feature>
<protein>
    <recommendedName>
        <fullName evidence="4">adenylate cyclase</fullName>
        <ecNumber evidence="4">4.6.1.1</ecNumber>
    </recommendedName>
</protein>
<dbReference type="SUPFAM" id="SSF55073">
    <property type="entry name" value="Nucleotide cyclase"/>
    <property type="match status" value="2"/>
</dbReference>
<evidence type="ECO:0000256" key="15">
    <source>
        <dbReference type="SAM" id="MobiDB-lite"/>
    </source>
</evidence>
<accession>E9HPX1</accession>
<evidence type="ECO:0000256" key="10">
    <source>
        <dbReference type="ARBA" id="ARBA00022989"/>
    </source>
</evidence>
<evidence type="ECO:0000256" key="12">
    <source>
        <dbReference type="ARBA" id="ARBA00023136"/>
    </source>
</evidence>
<feature type="transmembrane region" description="Helical" evidence="16">
    <location>
        <begin position="81"/>
        <end position="100"/>
    </location>
</feature>
<comment type="cofactor">
    <cofactor evidence="2">
        <name>Mg(2+)</name>
        <dbReference type="ChEBI" id="CHEBI:18420"/>
    </cofactor>
</comment>
<evidence type="ECO:0000256" key="2">
    <source>
        <dbReference type="ARBA" id="ARBA00001946"/>
    </source>
</evidence>
<evidence type="ECO:0000256" key="9">
    <source>
        <dbReference type="ARBA" id="ARBA00022842"/>
    </source>
</evidence>
<evidence type="ECO:0000259" key="17">
    <source>
        <dbReference type="PROSITE" id="PS50125"/>
    </source>
</evidence>
<dbReference type="KEGG" id="dpx:DAPPUDRAFT_302912"/>
<evidence type="ECO:0000313" key="19">
    <source>
        <dbReference type="Proteomes" id="UP000000305"/>
    </source>
</evidence>
<keyword evidence="6" id="KW-0479">Metal-binding</keyword>
<reference evidence="18 19" key="1">
    <citation type="journal article" date="2011" name="Science">
        <title>The ecoresponsive genome of Daphnia pulex.</title>
        <authorList>
            <person name="Colbourne J.K."/>
            <person name="Pfrender M.E."/>
            <person name="Gilbert D."/>
            <person name="Thomas W.K."/>
            <person name="Tucker A."/>
            <person name="Oakley T.H."/>
            <person name="Tokishita S."/>
            <person name="Aerts A."/>
            <person name="Arnold G.J."/>
            <person name="Basu M.K."/>
            <person name="Bauer D.J."/>
            <person name="Caceres C.E."/>
            <person name="Carmel L."/>
            <person name="Casola C."/>
            <person name="Choi J.H."/>
            <person name="Detter J.C."/>
            <person name="Dong Q."/>
            <person name="Dusheyko S."/>
            <person name="Eads B.D."/>
            <person name="Frohlich T."/>
            <person name="Geiler-Samerotte K.A."/>
            <person name="Gerlach D."/>
            <person name="Hatcher P."/>
            <person name="Jogdeo S."/>
            <person name="Krijgsveld J."/>
            <person name="Kriventseva E.V."/>
            <person name="Kultz D."/>
            <person name="Laforsch C."/>
            <person name="Lindquist E."/>
            <person name="Lopez J."/>
            <person name="Manak J.R."/>
            <person name="Muller J."/>
            <person name="Pangilinan J."/>
            <person name="Patwardhan R.P."/>
            <person name="Pitluck S."/>
            <person name="Pritham E.J."/>
            <person name="Rechtsteiner A."/>
            <person name="Rho M."/>
            <person name="Rogozin I.B."/>
            <person name="Sakarya O."/>
            <person name="Salamov A."/>
            <person name="Schaack S."/>
            <person name="Shapiro H."/>
            <person name="Shiga Y."/>
            <person name="Skalitzky C."/>
            <person name="Smith Z."/>
            <person name="Souvorov A."/>
            <person name="Sung W."/>
            <person name="Tang Z."/>
            <person name="Tsuchiya D."/>
            <person name="Tu H."/>
            <person name="Vos H."/>
            <person name="Wang M."/>
            <person name="Wolf Y.I."/>
            <person name="Yamagata H."/>
            <person name="Yamada T."/>
            <person name="Ye Y."/>
            <person name="Shaw J.R."/>
            <person name="Andrews J."/>
            <person name="Crease T.J."/>
            <person name="Tang H."/>
            <person name="Lucas S.M."/>
            <person name="Robertson H.M."/>
            <person name="Bork P."/>
            <person name="Koonin E.V."/>
            <person name="Zdobnov E.M."/>
            <person name="Grigoriev I.V."/>
            <person name="Lynch M."/>
            <person name="Boore J.L."/>
        </authorList>
    </citation>
    <scope>NUCLEOTIDE SEQUENCE [LARGE SCALE GENOMIC DNA]</scope>
</reference>
<dbReference type="STRING" id="6669.E9HPX1"/>
<feature type="transmembrane region" description="Helical" evidence="16">
    <location>
        <begin position="807"/>
        <end position="825"/>
    </location>
</feature>
<evidence type="ECO:0000256" key="7">
    <source>
        <dbReference type="ARBA" id="ARBA00022741"/>
    </source>
</evidence>
<feature type="transmembrane region" description="Helical" evidence="16">
    <location>
        <begin position="55"/>
        <end position="75"/>
    </location>
</feature>
<evidence type="ECO:0000256" key="8">
    <source>
        <dbReference type="ARBA" id="ARBA00022840"/>
    </source>
</evidence>
<keyword evidence="5 16" id="KW-0812">Transmembrane</keyword>
<dbReference type="FunCoup" id="E9HPX1">
    <property type="interactions" value="235"/>
</dbReference>
<feature type="compositionally biased region" description="Polar residues" evidence="15">
    <location>
        <begin position="562"/>
        <end position="582"/>
    </location>
</feature>
<dbReference type="InterPro" id="IPR029787">
    <property type="entry name" value="Nucleotide_cyclase"/>
</dbReference>
<evidence type="ECO:0000256" key="3">
    <source>
        <dbReference type="ARBA" id="ARBA00004141"/>
    </source>
</evidence>
<dbReference type="SMART" id="SM00044">
    <property type="entry name" value="CYCc"/>
    <property type="match status" value="2"/>
</dbReference>
<evidence type="ECO:0000256" key="6">
    <source>
        <dbReference type="ARBA" id="ARBA00022723"/>
    </source>
</evidence>
<dbReference type="PANTHER" id="PTHR45627">
    <property type="entry name" value="ADENYLATE CYCLASE TYPE 1"/>
    <property type="match status" value="1"/>
</dbReference>
<keyword evidence="7" id="KW-0547">Nucleotide-binding</keyword>
<proteinExistence type="inferred from homology"/>
<dbReference type="Proteomes" id="UP000000305">
    <property type="component" value="Unassembled WGS sequence"/>
</dbReference>
<feature type="transmembrane region" description="Helical" evidence="16">
    <location>
        <begin position="728"/>
        <end position="750"/>
    </location>
</feature>
<dbReference type="AlphaFoldDB" id="E9HPX1"/>
<sequence>MSRRSSCRSGNKDNMRKHSLLFHRASPFWWIPRFDSDILEGQYWRSTFPQIRLRFQLALLYVFIVSLSWCVYFSAVTIHHWLAFAVSCLVMLFLSALAFCLTLTSVYQNHHLLFSCLMAISVCLVTLPAHLTCRHGTIIEGEVSPAGLLALSMEALLLIYTVIPLPLYMCIGISSLYSVAVEALSIFVASCETNAAATLVRALLHLGVHLIGIHIFIMTQVRMRCTFLKVGQLLLVRRELEEEAQLKEKMIRSVMPPKVADWLMKDGHGDDDLDEDNDDRSNEDKCRGSKLSSGVNDQLRTIFRPFNMHRMENVSILFADIVGFTQMSSNKTAEQLVGLLNDLFGRFDLLCGTHGCEKISTLGDCYYCVAGCPEPRLDHAGCCVDMGLSMIEAIGRFDEERGENVSMRVGVHTGTVLCGIVGVKRFKFDVWSNDVTLANQMESTGKPSQVHVSQATFALLDQQAYFSEEGAVYHGLFKKANSLPSILDILDEVPTSSDSNCNLPCDSAPLRSFDVFYCGTFLAPMSVEMRSSNAIVCPAGQNGRTDELSLFPSVESFMKAQGATSTPNTLQRRPTASTASQLGTGGIADMERSPTSMSLALYNKDELAELEGAVTENSVGLHASLSRFHQLRKQSDLAMIRCIQEDESHRVYFMRPPLSQVTLFFIDAAMEKVYSLIYLVYIMKTIPGARLTLASPTYNTYLDILVSAVTFVLISVSCFVHFEFSWPWGVVFVWGALILLATSVVFLHNLCREDAVGRNFFSIVHNWCTRWYSWHVCGALLMSLPVLAVMSNFGCRVVEEKEESSRIFWYLFFFSLVHFCNFTQLNCWMKNALAALAALLLIVLVSTPVCPCDSITLNTNSSGSNDGISNYGETDYEKTELALCYEIILHLLLLLLLVCFLNREFEISFRLSFHCNTVAARGKAKVQNLRDQADWLLHNLLPPHVVERMRARPGYSENHRQAGILFASLVNFNEMYDESYLGGREYLRVLNELISDFDELLGQPQFKNVDKIKTIGSTYMAASGLNSEVRSRNSHRHQHLFELIDFAQQMQCVLQNFNQNLLEFNLIIRIGYNCGDVTAGVMTGGIGTMSKLHYDIWGDAVNIASRMDSTGVHGRVQTTEACVQVLEERYNFEKRGTVFVKGKNDMNVYLLCEKKKTSLS</sequence>
<dbReference type="PROSITE" id="PS00452">
    <property type="entry name" value="GUANYLATE_CYCLASE_1"/>
    <property type="match status" value="1"/>
</dbReference>
<keyword evidence="10 16" id="KW-1133">Transmembrane helix</keyword>
<dbReference type="GO" id="GO:0006171">
    <property type="term" value="P:cAMP biosynthetic process"/>
    <property type="evidence" value="ECO:0000318"/>
    <property type="project" value="GO_Central"/>
</dbReference>
<feature type="transmembrane region" description="Helical" evidence="16">
    <location>
        <begin position="880"/>
        <end position="901"/>
    </location>
</feature>
<dbReference type="GO" id="GO:0035556">
    <property type="term" value="P:intracellular signal transduction"/>
    <property type="evidence" value="ECO:0007669"/>
    <property type="project" value="InterPro"/>
</dbReference>
<evidence type="ECO:0000256" key="11">
    <source>
        <dbReference type="ARBA" id="ARBA00022998"/>
    </source>
</evidence>
<comment type="subcellular location">
    <subcellularLocation>
        <location evidence="3">Membrane</location>
        <topology evidence="3">Multi-pass membrane protein</topology>
    </subcellularLocation>
</comment>
<dbReference type="Pfam" id="PF00211">
    <property type="entry name" value="Guanylate_cyc"/>
    <property type="match status" value="2"/>
</dbReference>
<dbReference type="OrthoDB" id="10035433at2759"/>